<evidence type="ECO:0000313" key="6">
    <source>
        <dbReference type="EMBL" id="PKW18416.1"/>
    </source>
</evidence>
<dbReference type="Gene3D" id="3.40.190.10">
    <property type="entry name" value="Periplasmic binding protein-like II"/>
    <property type="match status" value="1"/>
</dbReference>
<organism evidence="6 7">
    <name type="scientific">Saccharopolyspora spinosa</name>
    <dbReference type="NCBI Taxonomy" id="60894"/>
    <lineage>
        <taxon>Bacteria</taxon>
        <taxon>Bacillati</taxon>
        <taxon>Actinomycetota</taxon>
        <taxon>Actinomycetes</taxon>
        <taxon>Pseudonocardiales</taxon>
        <taxon>Pseudonocardiaceae</taxon>
        <taxon>Saccharopolyspora</taxon>
    </lineage>
</organism>
<dbReference type="GO" id="GO:0043190">
    <property type="term" value="C:ATP-binding cassette (ABC) transporter complex"/>
    <property type="evidence" value="ECO:0007669"/>
    <property type="project" value="InterPro"/>
</dbReference>
<proteinExistence type="inferred from homology"/>
<reference evidence="6" key="1">
    <citation type="submission" date="2017-12" db="EMBL/GenBank/DDBJ databases">
        <title>Sequencing the genomes of 1000 Actinobacteria strains.</title>
        <authorList>
            <person name="Klenk H.-P."/>
        </authorList>
    </citation>
    <scope>NUCLEOTIDE SEQUENCE [LARGE SCALE GENOMIC DNA]</scope>
    <source>
        <strain evidence="6">DSM 44228</strain>
    </source>
</reference>
<dbReference type="PIRSF" id="PIRSF002741">
    <property type="entry name" value="MppA"/>
    <property type="match status" value="1"/>
</dbReference>
<sequence length="533" mass="57819">MTMRKRRVLAAVLVATSLLGVAACSGVGQGGGDQRVLVIASGGEIPALDPQSISGTVGLRVTDAIYETLVREDLDTQTKTAPEVRPALAESWNVSADGRVYTFKIRDGVTFHDGTSLDAAAIATNFDRLMDDRSPVYNQIASANMKFVTRWIASAKATGDLTFTITLKKPFAELPRLLTDRRMAIISPVALAKYPGDAVGRHPDGTGPFRIESVEQGTDLHLEANVTYWRGAPKVDGLVFVNMQDPTTTAMALQTGEIDVIPSASAEQIAQLQGKSAAVVQYPAPANQYFIRLNTKTAPTDNPQFRQALNYAIDRDGIIAAVDGMGQIMGGPIPVGNDAFQEGARQRYEFNPDEARRLIHASGVQLPAVVKVYAPSGGPGFSQASQIMSLVQQDLKNVDVQLDVEYVEFTSLVNLEAPGYKNGVNGSFNGWTTGADSGYWLERMFGADQIPPAGVNRGWYVNTDLARIFDQARNSIEPETRRGLYREAADIIADDAPWVFLYQDRLPRIFRANITGIHGTPSVFVDYATISKS</sequence>
<comment type="similarity">
    <text evidence="1">Belongs to the bacterial solute-binding protein 5 family.</text>
</comment>
<evidence type="ECO:0000259" key="5">
    <source>
        <dbReference type="Pfam" id="PF00496"/>
    </source>
</evidence>
<keyword evidence="7" id="KW-1185">Reference proteome</keyword>
<protein>
    <submittedName>
        <fullName evidence="6">Peptide/nickel transport system substrate-binding protein</fullName>
    </submittedName>
</protein>
<keyword evidence="2" id="KW-0813">Transport</keyword>
<comment type="caution">
    <text evidence="6">The sequence shown here is derived from an EMBL/GenBank/DDBJ whole genome shotgun (WGS) entry which is preliminary data.</text>
</comment>
<keyword evidence="3 4" id="KW-0732">Signal</keyword>
<accession>A0A2N3Y658</accession>
<dbReference type="Proteomes" id="UP000233786">
    <property type="component" value="Unassembled WGS sequence"/>
</dbReference>
<evidence type="ECO:0000313" key="7">
    <source>
        <dbReference type="Proteomes" id="UP000233786"/>
    </source>
</evidence>
<dbReference type="InterPro" id="IPR039424">
    <property type="entry name" value="SBP_5"/>
</dbReference>
<dbReference type="STRING" id="994479.GCA_000194155_04467"/>
<feature type="chain" id="PRO_5038947279" evidence="4">
    <location>
        <begin position="23"/>
        <end position="533"/>
    </location>
</feature>
<dbReference type="GO" id="GO:1904680">
    <property type="term" value="F:peptide transmembrane transporter activity"/>
    <property type="evidence" value="ECO:0007669"/>
    <property type="project" value="TreeGrafter"/>
</dbReference>
<dbReference type="PROSITE" id="PS51257">
    <property type="entry name" value="PROKAR_LIPOPROTEIN"/>
    <property type="match status" value="1"/>
</dbReference>
<dbReference type="Gene3D" id="3.90.76.10">
    <property type="entry name" value="Dipeptide-binding Protein, Domain 1"/>
    <property type="match status" value="1"/>
</dbReference>
<dbReference type="PANTHER" id="PTHR30290">
    <property type="entry name" value="PERIPLASMIC BINDING COMPONENT OF ABC TRANSPORTER"/>
    <property type="match status" value="1"/>
</dbReference>
<name>A0A2N3Y658_SACSN</name>
<dbReference type="InterPro" id="IPR000914">
    <property type="entry name" value="SBP_5_dom"/>
</dbReference>
<dbReference type="GO" id="GO:0015833">
    <property type="term" value="P:peptide transport"/>
    <property type="evidence" value="ECO:0007669"/>
    <property type="project" value="TreeGrafter"/>
</dbReference>
<dbReference type="InterPro" id="IPR030678">
    <property type="entry name" value="Peptide/Ni-bd"/>
</dbReference>
<evidence type="ECO:0000256" key="2">
    <source>
        <dbReference type="ARBA" id="ARBA00022448"/>
    </source>
</evidence>
<dbReference type="PANTHER" id="PTHR30290:SF9">
    <property type="entry name" value="OLIGOPEPTIDE-BINDING PROTEIN APPA"/>
    <property type="match status" value="1"/>
</dbReference>
<dbReference type="Gene3D" id="3.10.105.10">
    <property type="entry name" value="Dipeptide-binding Protein, Domain 3"/>
    <property type="match status" value="1"/>
</dbReference>
<dbReference type="AlphaFoldDB" id="A0A2N3Y658"/>
<dbReference type="Pfam" id="PF00496">
    <property type="entry name" value="SBP_bac_5"/>
    <property type="match status" value="1"/>
</dbReference>
<gene>
    <name evidence="6" type="ORF">A8926_6497</name>
</gene>
<dbReference type="GO" id="GO:0042597">
    <property type="term" value="C:periplasmic space"/>
    <property type="evidence" value="ECO:0007669"/>
    <property type="project" value="UniProtKB-ARBA"/>
</dbReference>
<evidence type="ECO:0000256" key="4">
    <source>
        <dbReference type="SAM" id="SignalP"/>
    </source>
</evidence>
<dbReference type="SUPFAM" id="SSF53850">
    <property type="entry name" value="Periplasmic binding protein-like II"/>
    <property type="match status" value="1"/>
</dbReference>
<dbReference type="RefSeq" id="WP_044574769.1">
    <property type="nucleotide sequence ID" value="NZ_CP172070.1"/>
</dbReference>
<evidence type="ECO:0000256" key="3">
    <source>
        <dbReference type="ARBA" id="ARBA00022729"/>
    </source>
</evidence>
<evidence type="ECO:0000256" key="1">
    <source>
        <dbReference type="ARBA" id="ARBA00005695"/>
    </source>
</evidence>
<feature type="domain" description="Solute-binding protein family 5" evidence="5">
    <location>
        <begin position="83"/>
        <end position="439"/>
    </location>
</feature>
<feature type="signal peptide" evidence="4">
    <location>
        <begin position="1"/>
        <end position="22"/>
    </location>
</feature>
<dbReference type="EMBL" id="PJNB01000001">
    <property type="protein sequence ID" value="PKW18416.1"/>
    <property type="molecule type" value="Genomic_DNA"/>
</dbReference>